<dbReference type="InterPro" id="IPR051474">
    <property type="entry name" value="Anti-sigma-K/W_factor"/>
</dbReference>
<sequence>MTGELTDDLEKAPQPGTDRPRRTWSRRLTTFGVACALVIGAAALTLEVEEQRDRDQRSLIVAEQERLQRIETVLTADDAISRTTTTEDGARVSTVFSAEHHAAMVTYSDLPDIDPKQTYQIWRVRNEQPRSVRVLAADAREGTALVLDLTDGDAISFTVEPEGGSGQPTGDIVVALRLN</sequence>
<proteinExistence type="predicted"/>
<dbReference type="Proteomes" id="UP001500967">
    <property type="component" value="Unassembled WGS sequence"/>
</dbReference>
<evidence type="ECO:0000313" key="4">
    <source>
        <dbReference type="Proteomes" id="UP001500967"/>
    </source>
</evidence>
<evidence type="ECO:0000256" key="1">
    <source>
        <dbReference type="SAM" id="MobiDB-lite"/>
    </source>
</evidence>
<comment type="caution">
    <text evidence="3">The sequence shown here is derived from an EMBL/GenBank/DDBJ whole genome shotgun (WGS) entry which is preliminary data.</text>
</comment>
<dbReference type="PANTHER" id="PTHR37461">
    <property type="entry name" value="ANTI-SIGMA-K FACTOR RSKA"/>
    <property type="match status" value="1"/>
</dbReference>
<accession>A0ABP3ESU3</accession>
<dbReference type="Pfam" id="PF10099">
    <property type="entry name" value="RskA_C"/>
    <property type="match status" value="1"/>
</dbReference>
<dbReference type="InterPro" id="IPR018764">
    <property type="entry name" value="RskA_C"/>
</dbReference>
<name>A0ABP3ESU3_9ACTN</name>
<feature type="region of interest" description="Disordered" evidence="1">
    <location>
        <begin position="1"/>
        <end position="23"/>
    </location>
</feature>
<protein>
    <recommendedName>
        <fullName evidence="2">Anti-sigma K factor RskA C-terminal domain-containing protein</fullName>
    </recommendedName>
</protein>
<organism evidence="3 4">
    <name type="scientific">Cryptosporangium japonicum</name>
    <dbReference type="NCBI Taxonomy" id="80872"/>
    <lineage>
        <taxon>Bacteria</taxon>
        <taxon>Bacillati</taxon>
        <taxon>Actinomycetota</taxon>
        <taxon>Actinomycetes</taxon>
        <taxon>Cryptosporangiales</taxon>
        <taxon>Cryptosporangiaceae</taxon>
        <taxon>Cryptosporangium</taxon>
    </lineage>
</organism>
<feature type="domain" description="Anti-sigma K factor RskA C-terminal" evidence="2">
    <location>
        <begin position="32"/>
        <end position="171"/>
    </location>
</feature>
<evidence type="ECO:0000259" key="2">
    <source>
        <dbReference type="Pfam" id="PF10099"/>
    </source>
</evidence>
<dbReference type="EMBL" id="BAAAGX010000032">
    <property type="protein sequence ID" value="GAA0272712.1"/>
    <property type="molecule type" value="Genomic_DNA"/>
</dbReference>
<keyword evidence="4" id="KW-1185">Reference proteome</keyword>
<reference evidence="4" key="1">
    <citation type="journal article" date="2019" name="Int. J. Syst. Evol. Microbiol.">
        <title>The Global Catalogue of Microorganisms (GCM) 10K type strain sequencing project: providing services to taxonomists for standard genome sequencing and annotation.</title>
        <authorList>
            <consortium name="The Broad Institute Genomics Platform"/>
            <consortium name="The Broad Institute Genome Sequencing Center for Infectious Disease"/>
            <person name="Wu L."/>
            <person name="Ma J."/>
        </authorList>
    </citation>
    <scope>NUCLEOTIDE SEQUENCE [LARGE SCALE GENOMIC DNA]</scope>
    <source>
        <strain evidence="4">JCM 10425</strain>
    </source>
</reference>
<dbReference type="RefSeq" id="WP_344653250.1">
    <property type="nucleotide sequence ID" value="NZ_BAAAGX010000032.1"/>
</dbReference>
<gene>
    <name evidence="3" type="ORF">GCM10009539_70160</name>
</gene>
<evidence type="ECO:0000313" key="3">
    <source>
        <dbReference type="EMBL" id="GAA0272712.1"/>
    </source>
</evidence>
<dbReference type="PANTHER" id="PTHR37461:SF1">
    <property type="entry name" value="ANTI-SIGMA-K FACTOR RSKA"/>
    <property type="match status" value="1"/>
</dbReference>